<keyword evidence="3" id="KW-1185">Reference proteome</keyword>
<evidence type="ECO:0000256" key="1">
    <source>
        <dbReference type="SAM" id="MobiDB-lite"/>
    </source>
</evidence>
<dbReference type="AlphaFoldDB" id="A0AAX6G9Z5"/>
<evidence type="ECO:0000313" key="2">
    <source>
        <dbReference type="EMBL" id="KAJ6825492.1"/>
    </source>
</evidence>
<name>A0AAX6G9Z5_IRIPA</name>
<feature type="compositionally biased region" description="Basic and acidic residues" evidence="1">
    <location>
        <begin position="83"/>
        <end position="100"/>
    </location>
</feature>
<proteinExistence type="predicted"/>
<protein>
    <submittedName>
        <fullName evidence="2">Pollen-specific leucine-rich repeat extensin-like protein 3</fullName>
    </submittedName>
</protein>
<organism evidence="2 3">
    <name type="scientific">Iris pallida</name>
    <name type="common">Sweet iris</name>
    <dbReference type="NCBI Taxonomy" id="29817"/>
    <lineage>
        <taxon>Eukaryota</taxon>
        <taxon>Viridiplantae</taxon>
        <taxon>Streptophyta</taxon>
        <taxon>Embryophyta</taxon>
        <taxon>Tracheophyta</taxon>
        <taxon>Spermatophyta</taxon>
        <taxon>Magnoliopsida</taxon>
        <taxon>Liliopsida</taxon>
        <taxon>Asparagales</taxon>
        <taxon>Iridaceae</taxon>
        <taxon>Iridoideae</taxon>
        <taxon>Irideae</taxon>
        <taxon>Iris</taxon>
    </lineage>
</organism>
<evidence type="ECO:0000313" key="3">
    <source>
        <dbReference type="Proteomes" id="UP001140949"/>
    </source>
</evidence>
<feature type="region of interest" description="Disordered" evidence="1">
    <location>
        <begin position="51"/>
        <end position="123"/>
    </location>
</feature>
<gene>
    <name evidence="2" type="ORF">M6B38_376415</name>
</gene>
<comment type="caution">
    <text evidence="2">The sequence shown here is derived from an EMBL/GenBank/DDBJ whole genome shotgun (WGS) entry which is preliminary data.</text>
</comment>
<dbReference type="EMBL" id="JANAVB010021600">
    <property type="protein sequence ID" value="KAJ6825492.1"/>
    <property type="molecule type" value="Genomic_DNA"/>
</dbReference>
<reference evidence="2" key="1">
    <citation type="journal article" date="2023" name="GigaByte">
        <title>Genome assembly of the bearded iris, Iris pallida Lam.</title>
        <authorList>
            <person name="Bruccoleri R.E."/>
            <person name="Oakeley E.J."/>
            <person name="Faust A.M.E."/>
            <person name="Altorfer M."/>
            <person name="Dessus-Babus S."/>
            <person name="Burckhardt D."/>
            <person name="Oertli M."/>
            <person name="Naumann U."/>
            <person name="Petersen F."/>
            <person name="Wong J."/>
        </authorList>
    </citation>
    <scope>NUCLEOTIDE SEQUENCE</scope>
    <source>
        <strain evidence="2">GSM-AAB239-AS_SAM_17_03QT</strain>
    </source>
</reference>
<dbReference type="Proteomes" id="UP001140949">
    <property type="component" value="Unassembled WGS sequence"/>
</dbReference>
<sequence>MDHRKCLAPEPYTLCTSERGSHRRTGGSGRRTALKELRSWLLVGLARRRRSASGGANLRPTDGKRRSTSFKSSRLGGGLAPDGGDRLPGELRDGALERRSRWPQVAQARTTEERGPAPRRGSKLWRSGRRCRWSARHWPRSLRARACSMWRLPRRFSKREGRFGAGRAWHHVGSGLPGKDGGEGRWRWGYYCCRWW</sequence>
<accession>A0AAX6G9Z5</accession>
<reference evidence="2" key="2">
    <citation type="submission" date="2023-04" db="EMBL/GenBank/DDBJ databases">
        <authorList>
            <person name="Bruccoleri R.E."/>
            <person name="Oakeley E.J."/>
            <person name="Faust A.-M."/>
            <person name="Dessus-Babus S."/>
            <person name="Altorfer M."/>
            <person name="Burckhardt D."/>
            <person name="Oertli M."/>
            <person name="Naumann U."/>
            <person name="Petersen F."/>
            <person name="Wong J."/>
        </authorList>
    </citation>
    <scope>NUCLEOTIDE SEQUENCE</scope>
    <source>
        <strain evidence="2">GSM-AAB239-AS_SAM_17_03QT</strain>
        <tissue evidence="2">Leaf</tissue>
    </source>
</reference>